<protein>
    <submittedName>
        <fullName evidence="4">Alginate lyase</fullName>
    </submittedName>
</protein>
<name>A0A2P8VLL1_9ENTR</name>
<proteinExistence type="predicted"/>
<dbReference type="Pfam" id="PF05426">
    <property type="entry name" value="Alginate_lyase"/>
    <property type="match status" value="1"/>
</dbReference>
<comment type="caution">
    <text evidence="4">The sequence shown here is derived from an EMBL/GenBank/DDBJ whole genome shotgun (WGS) entry which is preliminary data.</text>
</comment>
<organism evidence="4 5">
    <name type="scientific">Siccibacter turicensis</name>
    <dbReference type="NCBI Taxonomy" id="357233"/>
    <lineage>
        <taxon>Bacteria</taxon>
        <taxon>Pseudomonadati</taxon>
        <taxon>Pseudomonadota</taxon>
        <taxon>Gammaproteobacteria</taxon>
        <taxon>Enterobacterales</taxon>
        <taxon>Enterobacteriaceae</taxon>
        <taxon>Siccibacter</taxon>
    </lineage>
</organism>
<dbReference type="GO" id="GO:0042597">
    <property type="term" value="C:periplasmic space"/>
    <property type="evidence" value="ECO:0007669"/>
    <property type="project" value="InterPro"/>
</dbReference>
<dbReference type="OrthoDB" id="7210452at2"/>
<reference evidence="4 5" key="1">
    <citation type="submission" date="2018-03" db="EMBL/GenBank/DDBJ databases">
        <title>Draft genome sequence of the first documented clinical Siccibacter turicensis isolate in Austria.</title>
        <authorList>
            <person name="Lepuschitz S."/>
            <person name="Pekard-Amenitsch S."/>
            <person name="Haunold R."/>
            <person name="Schill S."/>
            <person name="Mach R."/>
            <person name="Allerberger F."/>
            <person name="Ruppitsch W."/>
            <person name="Forsythe S.J."/>
        </authorList>
    </citation>
    <scope>NUCLEOTIDE SEQUENCE [LARGE SCALE GENOMIC DNA]</scope>
    <source>
        <strain evidence="4 5">6100069499-17</strain>
    </source>
</reference>
<dbReference type="InterPro" id="IPR008397">
    <property type="entry name" value="Alginate_lyase_dom"/>
</dbReference>
<gene>
    <name evidence="4" type="ORF">C7G83_07735</name>
</gene>
<evidence type="ECO:0000313" key="4">
    <source>
        <dbReference type="EMBL" id="PSN08453.1"/>
    </source>
</evidence>
<keyword evidence="1" id="KW-0732">Signal</keyword>
<sequence>MKLYTLDIACLERARRALARPGHRLGSARELLLSEADRLCRTPPESVVSKPTPAPGGDAHDYLSLAPDAWPTLRRTGGSGWQQRDGNLNPAAQRDDYDAARLARMTDRCLTLGAAWYFTGQRVYAQAAAEQIRCWFIDPETRMRPHLNYAHSVPGDLAGQGSGLYETASLWKVIDSLGLIATSGMMDAEDLAALRLWFGTFSDWMFNSASGFEGYVWHDWRGTSHDAQRTLYRLFCGDSAGAANVIRHGLTLRLAAQFDREGRQAAALDSDRPFSASLRNLEAHLLLNRYAEQVDIDRWNRVCSGRRVRAGLEYLLPFMREPDLWPWRDRVSDEQTRVQRVLLQALRGYATSGAVLREALLGMPEEMQARREWLLWYPDEREN</sequence>
<dbReference type="GO" id="GO:0016829">
    <property type="term" value="F:lyase activity"/>
    <property type="evidence" value="ECO:0007669"/>
    <property type="project" value="UniProtKB-KW"/>
</dbReference>
<dbReference type="Proteomes" id="UP000240212">
    <property type="component" value="Unassembled WGS sequence"/>
</dbReference>
<feature type="domain" description="Alginate lyase" evidence="3">
    <location>
        <begin position="46"/>
        <end position="325"/>
    </location>
</feature>
<dbReference type="SUPFAM" id="SSF48230">
    <property type="entry name" value="Chondroitin AC/alginate lyase"/>
    <property type="match status" value="1"/>
</dbReference>
<evidence type="ECO:0000256" key="1">
    <source>
        <dbReference type="ARBA" id="ARBA00022729"/>
    </source>
</evidence>
<dbReference type="Gene3D" id="1.50.10.100">
    <property type="entry name" value="Chondroitin AC/alginate lyase"/>
    <property type="match status" value="1"/>
</dbReference>
<dbReference type="STRING" id="1388748.GCA_000463155_02522"/>
<accession>A0A2P8VLL1</accession>
<evidence type="ECO:0000256" key="2">
    <source>
        <dbReference type="ARBA" id="ARBA00023239"/>
    </source>
</evidence>
<keyword evidence="2 4" id="KW-0456">Lyase</keyword>
<dbReference type="EMBL" id="PYEP01000003">
    <property type="protein sequence ID" value="PSN08453.1"/>
    <property type="molecule type" value="Genomic_DNA"/>
</dbReference>
<dbReference type="AlphaFoldDB" id="A0A2P8VLL1"/>
<dbReference type="InterPro" id="IPR008929">
    <property type="entry name" value="Chondroitin_lyas"/>
</dbReference>
<keyword evidence="5" id="KW-1185">Reference proteome</keyword>
<evidence type="ECO:0000259" key="3">
    <source>
        <dbReference type="Pfam" id="PF05426"/>
    </source>
</evidence>
<evidence type="ECO:0000313" key="5">
    <source>
        <dbReference type="Proteomes" id="UP000240212"/>
    </source>
</evidence>